<dbReference type="Proteomes" id="UP000193738">
    <property type="component" value="Unassembled WGS sequence"/>
</dbReference>
<keyword evidence="1" id="KW-0802">TPR repeat</keyword>
<dbReference type="InterPro" id="IPR019734">
    <property type="entry name" value="TPR_rpt"/>
</dbReference>
<proteinExistence type="predicted"/>
<dbReference type="STRING" id="1777.AWC07_10350"/>
<dbReference type="Gene3D" id="1.25.40.10">
    <property type="entry name" value="Tetratricopeptide repeat domain"/>
    <property type="match status" value="1"/>
</dbReference>
<dbReference type="PANTHER" id="PTHR12558">
    <property type="entry name" value="CELL DIVISION CYCLE 16,23,27"/>
    <property type="match status" value="1"/>
</dbReference>
<feature type="transmembrane region" description="Helical" evidence="2">
    <location>
        <begin position="321"/>
        <end position="340"/>
    </location>
</feature>
<feature type="transmembrane region" description="Helical" evidence="2">
    <location>
        <begin position="227"/>
        <end position="250"/>
    </location>
</feature>
<dbReference type="SUPFAM" id="SSF48452">
    <property type="entry name" value="TPR-like"/>
    <property type="match status" value="1"/>
</dbReference>
<evidence type="ECO:0000256" key="2">
    <source>
        <dbReference type="SAM" id="Phobius"/>
    </source>
</evidence>
<keyword evidence="2" id="KW-1133">Transmembrane helix</keyword>
<feature type="repeat" description="TPR" evidence="1">
    <location>
        <begin position="9"/>
        <end position="42"/>
    </location>
</feature>
<dbReference type="PROSITE" id="PS50005">
    <property type="entry name" value="TPR"/>
    <property type="match status" value="2"/>
</dbReference>
<feature type="transmembrane region" description="Helical" evidence="2">
    <location>
        <begin position="256"/>
        <end position="277"/>
    </location>
</feature>
<sequence length="344" mass="37018">MSDTDTDHVAEAVHIASAYADTGNYERARDVLRRALATDPHDSRLLVRHAQAEHALGNYAGAAWSAHGALAVAPENEFAMRLYASSLDQLGRSWDALCVAWQAVLTHPNEPLVHLTYARLLQKSWQLPNALYAADQAIRLAPNDADAHVLRGSILHDLRRIPESTQSYRAALALDPGNCEALNNLAVNGLQRRRFAHALRGFLAAAGGNPEMGALARRNIAAVLERVFQGVTVAAGVLGFIAGAVVGMHAEGKSTAPLRLLAGLLTAALIVVFVWVLRSVPRQVLGSVLRQHRLVSLRVLHALLAVVVGAWATIFAWPVGIVPVCGMLVISGLILFRVGLRLFS</sequence>
<keyword evidence="4" id="KW-1185">Reference proteome</keyword>
<reference evidence="3 4" key="1">
    <citation type="submission" date="2016-01" db="EMBL/GenBank/DDBJ databases">
        <title>The new phylogeny of the genus Mycobacterium.</title>
        <authorList>
            <person name="Tarcisio F."/>
            <person name="Conor M."/>
            <person name="Antonella G."/>
            <person name="Elisabetta G."/>
            <person name="Giulia F.S."/>
            <person name="Sara T."/>
            <person name="Anna F."/>
            <person name="Clotilde B."/>
            <person name="Roberto B."/>
            <person name="Veronica D.S."/>
            <person name="Fabio R."/>
            <person name="Monica P."/>
            <person name="Olivier J."/>
            <person name="Enrico T."/>
            <person name="Nicola S."/>
        </authorList>
    </citation>
    <scope>NUCLEOTIDE SEQUENCE [LARGE SCALE GENOMIC DNA]</scope>
    <source>
        <strain evidence="3 4">DSM 43505</strain>
    </source>
</reference>
<dbReference type="Pfam" id="PF13432">
    <property type="entry name" value="TPR_16"/>
    <property type="match status" value="1"/>
</dbReference>
<protein>
    <submittedName>
        <fullName evidence="3">Uncharacterized protein</fullName>
    </submittedName>
</protein>
<name>A0A1X1VCR4_MYCGS</name>
<dbReference type="AlphaFoldDB" id="A0A1X1VCR4"/>
<keyword evidence="2" id="KW-0812">Transmembrane</keyword>
<evidence type="ECO:0000313" key="3">
    <source>
        <dbReference type="EMBL" id="ORV66844.1"/>
    </source>
</evidence>
<dbReference type="Pfam" id="PF13428">
    <property type="entry name" value="TPR_14"/>
    <property type="match status" value="1"/>
</dbReference>
<evidence type="ECO:0000313" key="4">
    <source>
        <dbReference type="Proteomes" id="UP000193738"/>
    </source>
</evidence>
<dbReference type="InterPro" id="IPR011990">
    <property type="entry name" value="TPR-like_helical_dom_sf"/>
</dbReference>
<accession>A0A1X1VCR4</accession>
<comment type="caution">
    <text evidence="3">The sequence shown here is derived from an EMBL/GenBank/DDBJ whole genome shotgun (WGS) entry which is preliminary data.</text>
</comment>
<evidence type="ECO:0000256" key="1">
    <source>
        <dbReference type="PROSITE-ProRule" id="PRU00339"/>
    </source>
</evidence>
<dbReference type="EMBL" id="LQOX01000115">
    <property type="protein sequence ID" value="ORV66844.1"/>
    <property type="molecule type" value="Genomic_DNA"/>
</dbReference>
<keyword evidence="2" id="KW-0472">Membrane</keyword>
<gene>
    <name evidence="3" type="ORF">AWC07_10350</name>
</gene>
<feature type="repeat" description="TPR" evidence="1">
    <location>
        <begin position="145"/>
        <end position="178"/>
    </location>
</feature>
<feature type="transmembrane region" description="Helical" evidence="2">
    <location>
        <begin position="297"/>
        <end position="315"/>
    </location>
</feature>
<dbReference type="SMART" id="SM00028">
    <property type="entry name" value="TPR"/>
    <property type="match status" value="3"/>
</dbReference>
<organism evidence="3 4">
    <name type="scientific">Mycobacterium gastri</name>
    <dbReference type="NCBI Taxonomy" id="1777"/>
    <lineage>
        <taxon>Bacteria</taxon>
        <taxon>Bacillati</taxon>
        <taxon>Actinomycetota</taxon>
        <taxon>Actinomycetes</taxon>
        <taxon>Mycobacteriales</taxon>
        <taxon>Mycobacteriaceae</taxon>
        <taxon>Mycobacterium</taxon>
    </lineage>
</organism>
<dbReference type="RefSeq" id="WP_036415410.1">
    <property type="nucleotide sequence ID" value="NZ_LQOX01000115.1"/>
</dbReference>
<dbReference type="PANTHER" id="PTHR12558:SF13">
    <property type="entry name" value="CELL DIVISION CYCLE PROTEIN 27 HOMOLOG"/>
    <property type="match status" value="1"/>
</dbReference>